<dbReference type="EMBL" id="MAYW01000062">
    <property type="protein sequence ID" value="ODS32446.1"/>
    <property type="molecule type" value="Genomic_DNA"/>
</dbReference>
<gene>
    <name evidence="1" type="ORF">SCARUB_02434</name>
</gene>
<accession>A0A1E3X9Y4</accession>
<evidence type="ECO:0000313" key="1">
    <source>
        <dbReference type="EMBL" id="ODS32446.1"/>
    </source>
</evidence>
<proteinExistence type="predicted"/>
<dbReference type="AlphaFoldDB" id="A0A1E3X9Y4"/>
<organism evidence="1 2">
    <name type="scientific">Candidatus Scalindua rubra</name>
    <dbReference type="NCBI Taxonomy" id="1872076"/>
    <lineage>
        <taxon>Bacteria</taxon>
        <taxon>Pseudomonadati</taxon>
        <taxon>Planctomycetota</taxon>
        <taxon>Candidatus Brocadiia</taxon>
        <taxon>Candidatus Brocadiales</taxon>
        <taxon>Candidatus Scalinduaceae</taxon>
        <taxon>Candidatus Scalindua</taxon>
    </lineage>
</organism>
<protein>
    <submittedName>
        <fullName evidence="1">Uncharacterized protein</fullName>
    </submittedName>
</protein>
<name>A0A1E3X9Y4_9BACT</name>
<dbReference type="Proteomes" id="UP000094056">
    <property type="component" value="Unassembled WGS sequence"/>
</dbReference>
<comment type="caution">
    <text evidence="1">The sequence shown here is derived from an EMBL/GenBank/DDBJ whole genome shotgun (WGS) entry which is preliminary data.</text>
</comment>
<reference evidence="1 2" key="1">
    <citation type="submission" date="2016-07" db="EMBL/GenBank/DDBJ databases">
        <title>Draft genome of Scalindua rubra, obtained from a brine-seawater interface in the Red Sea, sheds light on salt adaptation in anammox bacteria.</title>
        <authorList>
            <person name="Speth D.R."/>
            <person name="Lagkouvardos I."/>
            <person name="Wang Y."/>
            <person name="Qian P.-Y."/>
            <person name="Dutilh B.E."/>
            <person name="Jetten M.S."/>
        </authorList>
    </citation>
    <scope>NUCLEOTIDE SEQUENCE [LARGE SCALE GENOMIC DNA]</scope>
    <source>
        <strain evidence="1">BSI-1</strain>
    </source>
</reference>
<evidence type="ECO:0000313" key="2">
    <source>
        <dbReference type="Proteomes" id="UP000094056"/>
    </source>
</evidence>
<sequence length="84" mass="8879">MSSQREVGSSGKKIHNCSISIGTLLHSLSFARATAPLMPAKAGRGFQVSVLESSRKGGYTLARSHALRGNEGSRVGNAHHHLNV</sequence>